<keyword evidence="3" id="KW-1185">Reference proteome</keyword>
<accession>A0AAJ0CY92</accession>
<proteinExistence type="predicted"/>
<evidence type="ECO:0000313" key="2">
    <source>
        <dbReference type="EMBL" id="KAK2609309.1"/>
    </source>
</evidence>
<protein>
    <submittedName>
        <fullName evidence="2">Uncharacterized protein</fullName>
    </submittedName>
</protein>
<evidence type="ECO:0000256" key="1">
    <source>
        <dbReference type="SAM" id="Coils"/>
    </source>
</evidence>
<gene>
    <name evidence="2" type="ORF">QQS21_002090</name>
</gene>
<keyword evidence="1" id="KW-0175">Coiled coil</keyword>
<evidence type="ECO:0000313" key="3">
    <source>
        <dbReference type="Proteomes" id="UP001251528"/>
    </source>
</evidence>
<feature type="coiled-coil region" evidence="1">
    <location>
        <begin position="7"/>
        <end position="63"/>
    </location>
</feature>
<reference evidence="2" key="1">
    <citation type="submission" date="2023-06" db="EMBL/GenBank/DDBJ databases">
        <title>Conoideocrella luteorostrata (Hypocreales: Clavicipitaceae), a potential biocontrol fungus for elongate hemlock scale in United States Christmas tree production areas.</title>
        <authorList>
            <person name="Barrett H."/>
            <person name="Lovett B."/>
            <person name="Macias A.M."/>
            <person name="Stajich J.E."/>
            <person name="Kasson M.T."/>
        </authorList>
    </citation>
    <scope>NUCLEOTIDE SEQUENCE</scope>
    <source>
        <strain evidence="2">ARSEF 14590</strain>
    </source>
</reference>
<dbReference type="AlphaFoldDB" id="A0AAJ0CY92"/>
<dbReference type="EMBL" id="JASWJB010000024">
    <property type="protein sequence ID" value="KAK2609309.1"/>
    <property type="molecule type" value="Genomic_DNA"/>
</dbReference>
<sequence>MSPQPLLIDQVDDFDSVQAENEELRRQLNQLQNRIGLEQDELITTLRKQNRQYRAKINHLQGLVAQIATTLRASFAACQDSMGDQTMASNNPEAVPIPVTPNRETMTRHLGQRLRQERARHKQCQDELSLCRAEQQYLEARLSEETAKVAKLTQELLTLRHLQSFVLLRQERPKGMGEGSTGTLQLGGVGEVISQSVGLQVISNWYEVPVHMLYKR</sequence>
<dbReference type="Proteomes" id="UP001251528">
    <property type="component" value="Unassembled WGS sequence"/>
</dbReference>
<comment type="caution">
    <text evidence="2">The sequence shown here is derived from an EMBL/GenBank/DDBJ whole genome shotgun (WGS) entry which is preliminary data.</text>
</comment>
<name>A0AAJ0CY92_9HYPO</name>
<organism evidence="2 3">
    <name type="scientific">Conoideocrella luteorostrata</name>
    <dbReference type="NCBI Taxonomy" id="1105319"/>
    <lineage>
        <taxon>Eukaryota</taxon>
        <taxon>Fungi</taxon>
        <taxon>Dikarya</taxon>
        <taxon>Ascomycota</taxon>
        <taxon>Pezizomycotina</taxon>
        <taxon>Sordariomycetes</taxon>
        <taxon>Hypocreomycetidae</taxon>
        <taxon>Hypocreales</taxon>
        <taxon>Clavicipitaceae</taxon>
        <taxon>Conoideocrella</taxon>
    </lineage>
</organism>